<evidence type="ECO:0000313" key="3">
    <source>
        <dbReference type="EMBL" id="TSE11258.1"/>
    </source>
</evidence>
<accession>A0A554VRK9</accession>
<keyword evidence="1" id="KW-0472">Membrane</keyword>
<dbReference type="OrthoDB" id="1453138at2"/>
<evidence type="ECO:0000259" key="2">
    <source>
        <dbReference type="PROSITE" id="PS51123"/>
    </source>
</evidence>
<reference evidence="3 4" key="1">
    <citation type="submission" date="2019-07" db="EMBL/GenBank/DDBJ databases">
        <title>The draft genome sequence of Aquimarina algiphila M91.</title>
        <authorList>
            <person name="Meng X."/>
        </authorList>
    </citation>
    <scope>NUCLEOTIDE SEQUENCE [LARGE SCALE GENOMIC DNA]</scope>
    <source>
        <strain evidence="3 4">M91</strain>
    </source>
</reference>
<dbReference type="InterPro" id="IPR036737">
    <property type="entry name" value="OmpA-like_sf"/>
</dbReference>
<gene>
    <name evidence="3" type="ORF">FOF46_01120</name>
</gene>
<protein>
    <submittedName>
        <fullName evidence="3">OmpA family protein</fullName>
    </submittedName>
</protein>
<organism evidence="3 4">
    <name type="scientific">Aquimarina algiphila</name>
    <dbReference type="NCBI Taxonomy" id="2047982"/>
    <lineage>
        <taxon>Bacteria</taxon>
        <taxon>Pseudomonadati</taxon>
        <taxon>Bacteroidota</taxon>
        <taxon>Flavobacteriia</taxon>
        <taxon>Flavobacteriales</taxon>
        <taxon>Flavobacteriaceae</taxon>
        <taxon>Aquimarina</taxon>
    </lineage>
</organism>
<comment type="caution">
    <text evidence="3">The sequence shown here is derived from an EMBL/GenBank/DDBJ whole genome shotgun (WGS) entry which is preliminary data.</text>
</comment>
<dbReference type="GO" id="GO:0016020">
    <property type="term" value="C:membrane"/>
    <property type="evidence" value="ECO:0007669"/>
    <property type="project" value="UniProtKB-UniRule"/>
</dbReference>
<keyword evidence="4" id="KW-1185">Reference proteome</keyword>
<dbReference type="Gene3D" id="3.30.1330.60">
    <property type="entry name" value="OmpA-like domain"/>
    <property type="match status" value="1"/>
</dbReference>
<dbReference type="EMBL" id="VLNR01000002">
    <property type="protein sequence ID" value="TSE11258.1"/>
    <property type="molecule type" value="Genomic_DNA"/>
</dbReference>
<dbReference type="Pfam" id="PF00691">
    <property type="entry name" value="OmpA"/>
    <property type="match status" value="1"/>
</dbReference>
<name>A0A554VRK9_9FLAO</name>
<evidence type="ECO:0000256" key="1">
    <source>
        <dbReference type="PROSITE-ProRule" id="PRU00473"/>
    </source>
</evidence>
<feature type="domain" description="OmpA-like" evidence="2">
    <location>
        <begin position="220"/>
        <end position="328"/>
    </location>
</feature>
<dbReference type="AlphaFoldDB" id="A0A554VRK9"/>
<dbReference type="PROSITE" id="PS51123">
    <property type="entry name" value="OMPA_2"/>
    <property type="match status" value="1"/>
</dbReference>
<dbReference type="SUPFAM" id="SSF103088">
    <property type="entry name" value="OmpA-like"/>
    <property type="match status" value="1"/>
</dbReference>
<dbReference type="Proteomes" id="UP000318833">
    <property type="component" value="Unassembled WGS sequence"/>
</dbReference>
<proteinExistence type="predicted"/>
<dbReference type="InterPro" id="IPR006665">
    <property type="entry name" value="OmpA-like"/>
</dbReference>
<evidence type="ECO:0000313" key="4">
    <source>
        <dbReference type="Proteomes" id="UP000318833"/>
    </source>
</evidence>
<sequence>MKMKTKILTMGLLMITAFCYSQLSLEVRAGGNFYYDEASTSEVAEHAAVGLAYEFDNWIKPRLVLSAGALKDNDTGYDTGYYGLDLDILFNLKSIAGRPYKFWRIYPLIGVGASHYEDQDVLTMNYGILNTFRLNNIVSLGLEVGGKDLYSLRTPIGFPNQPTNARGANGFTYYAGLSISINLTEAKEEKKEPRIIEKHFTKEIIEKPAIVNNYNCNDCVKEVPKKYTYHIFFSEGKTYIETGQVNTLKKAIQTIKDNPNYSVTINGYACGTHGSKKLNLKLSEKRAKSVELFLEEELKKEYTSTGYGVDQVHNHQHLNKNVTITIKK</sequence>